<accession>A0ABU5K2S6</accession>
<evidence type="ECO:0000313" key="2">
    <source>
        <dbReference type="EMBL" id="MDZ5609921.1"/>
    </source>
</evidence>
<name>A0ABU5K2S6_9BACI</name>
<comment type="caution">
    <text evidence="2">The sequence shown here is derived from an EMBL/GenBank/DDBJ whole genome shotgun (WGS) entry which is preliminary data.</text>
</comment>
<feature type="domain" description="Transposase putative helix-turn-helix" evidence="1">
    <location>
        <begin position="6"/>
        <end position="21"/>
    </location>
</feature>
<sequence length="22" mass="2722">MQPILVNKAYKFRIYPNQEQKI</sequence>
<dbReference type="Pfam" id="PF12323">
    <property type="entry name" value="HTH_OrfB_IS605"/>
    <property type="match status" value="1"/>
</dbReference>
<dbReference type="Proteomes" id="UP001291930">
    <property type="component" value="Unassembled WGS sequence"/>
</dbReference>
<proteinExistence type="predicted"/>
<gene>
    <name evidence="2" type="ORF">U2I54_23420</name>
</gene>
<protein>
    <submittedName>
        <fullName evidence="2">Helix-turn-helix domain-containing protein</fullName>
    </submittedName>
</protein>
<evidence type="ECO:0000259" key="1">
    <source>
        <dbReference type="Pfam" id="PF12323"/>
    </source>
</evidence>
<dbReference type="RefSeq" id="WP_374219272.1">
    <property type="nucleotide sequence ID" value="NZ_JAXOVW010000093.1"/>
</dbReference>
<dbReference type="EMBL" id="JAXOVW010000093">
    <property type="protein sequence ID" value="MDZ5609921.1"/>
    <property type="molecule type" value="Genomic_DNA"/>
</dbReference>
<dbReference type="InterPro" id="IPR021027">
    <property type="entry name" value="Transposase_put_HTH"/>
</dbReference>
<organism evidence="2 3">
    <name type="scientific">Bacillus bingmayongensis</name>
    <dbReference type="NCBI Taxonomy" id="1150157"/>
    <lineage>
        <taxon>Bacteria</taxon>
        <taxon>Bacillati</taxon>
        <taxon>Bacillota</taxon>
        <taxon>Bacilli</taxon>
        <taxon>Bacillales</taxon>
        <taxon>Bacillaceae</taxon>
        <taxon>Bacillus</taxon>
    </lineage>
</organism>
<evidence type="ECO:0000313" key="3">
    <source>
        <dbReference type="Proteomes" id="UP001291930"/>
    </source>
</evidence>
<reference evidence="3" key="1">
    <citation type="submission" date="2023-11" db="EMBL/GenBank/DDBJ databases">
        <title>Genome Sequence of Bacillus pseudomycoides stain BUPM19.</title>
        <authorList>
            <person name="Farhat A."/>
        </authorList>
    </citation>
    <scope>NUCLEOTIDE SEQUENCE [LARGE SCALE GENOMIC DNA]</scope>
    <source>
        <strain evidence="3">BUPM19</strain>
    </source>
</reference>
<keyword evidence="3" id="KW-1185">Reference proteome</keyword>